<accession>A0A0C9VVJ6</accession>
<protein>
    <submittedName>
        <fullName evidence="2">Uncharacterized protein</fullName>
    </submittedName>
</protein>
<dbReference type="OrthoDB" id="2681331at2759"/>
<keyword evidence="1" id="KW-0812">Transmembrane</keyword>
<proteinExistence type="predicted"/>
<evidence type="ECO:0000313" key="3">
    <source>
        <dbReference type="Proteomes" id="UP000054279"/>
    </source>
</evidence>
<keyword evidence="1" id="KW-1133">Transmembrane helix</keyword>
<evidence type="ECO:0000256" key="1">
    <source>
        <dbReference type="SAM" id="Phobius"/>
    </source>
</evidence>
<gene>
    <name evidence="2" type="ORF">M422DRAFT_254389</name>
</gene>
<feature type="transmembrane region" description="Helical" evidence="1">
    <location>
        <begin position="43"/>
        <end position="61"/>
    </location>
</feature>
<sequence>MHDRSAEVMAASTAFRNTFCAITSAAVLPSIKAIGIATTNTIFALMGWLTFILIIIVIKYGKQLRDWSDMRYTFLDVHGNSPASPLHRRTRQILCDTPYILCGPQARPIQDRRVDIAINNSPKKTLQSSLLVSHMGFHSSALEHLATHSPYRELYRRADNSAVAELIYDLRITEP</sequence>
<evidence type="ECO:0000313" key="2">
    <source>
        <dbReference type="EMBL" id="KIJ42316.1"/>
    </source>
</evidence>
<dbReference type="Proteomes" id="UP000054279">
    <property type="component" value="Unassembled WGS sequence"/>
</dbReference>
<name>A0A0C9VVJ6_SPHS4</name>
<dbReference type="AlphaFoldDB" id="A0A0C9VVJ6"/>
<dbReference type="EMBL" id="KN837130">
    <property type="protein sequence ID" value="KIJ42316.1"/>
    <property type="molecule type" value="Genomic_DNA"/>
</dbReference>
<keyword evidence="1" id="KW-0472">Membrane</keyword>
<dbReference type="HOGENOM" id="CLU_1533542_0_0_1"/>
<keyword evidence="3" id="KW-1185">Reference proteome</keyword>
<reference evidence="2 3" key="1">
    <citation type="submission" date="2014-06" db="EMBL/GenBank/DDBJ databases">
        <title>Evolutionary Origins and Diversification of the Mycorrhizal Mutualists.</title>
        <authorList>
            <consortium name="DOE Joint Genome Institute"/>
            <consortium name="Mycorrhizal Genomics Consortium"/>
            <person name="Kohler A."/>
            <person name="Kuo A."/>
            <person name="Nagy L.G."/>
            <person name="Floudas D."/>
            <person name="Copeland A."/>
            <person name="Barry K.W."/>
            <person name="Cichocki N."/>
            <person name="Veneault-Fourrey C."/>
            <person name="LaButti K."/>
            <person name="Lindquist E.A."/>
            <person name="Lipzen A."/>
            <person name="Lundell T."/>
            <person name="Morin E."/>
            <person name="Murat C."/>
            <person name="Riley R."/>
            <person name="Ohm R."/>
            <person name="Sun H."/>
            <person name="Tunlid A."/>
            <person name="Henrissat B."/>
            <person name="Grigoriev I.V."/>
            <person name="Hibbett D.S."/>
            <person name="Martin F."/>
        </authorList>
    </citation>
    <scope>NUCLEOTIDE SEQUENCE [LARGE SCALE GENOMIC DNA]</scope>
    <source>
        <strain evidence="2 3">SS14</strain>
    </source>
</reference>
<organism evidence="2 3">
    <name type="scientific">Sphaerobolus stellatus (strain SS14)</name>
    <dbReference type="NCBI Taxonomy" id="990650"/>
    <lineage>
        <taxon>Eukaryota</taxon>
        <taxon>Fungi</taxon>
        <taxon>Dikarya</taxon>
        <taxon>Basidiomycota</taxon>
        <taxon>Agaricomycotina</taxon>
        <taxon>Agaricomycetes</taxon>
        <taxon>Phallomycetidae</taxon>
        <taxon>Geastrales</taxon>
        <taxon>Sphaerobolaceae</taxon>
        <taxon>Sphaerobolus</taxon>
    </lineage>
</organism>